<sequence length="126" mass="14207">MAASVRVTGTARLKERLQDLPDQIKDSVVEAVKESAEAVRDDVKRNVPVDTRGGDSHHLKDAVDIRFREGGLVADVGWFGPENSYATYVEFGTRRRPAQPSLYPALERERSRFAARLTEEVRRALR</sequence>
<comment type="caution">
    <text evidence="1">The sequence shown here is derived from an EMBL/GenBank/DDBJ whole genome shotgun (WGS) entry which is preliminary data.</text>
</comment>
<organism evidence="1 2">
    <name type="scientific">Streptomyces caeruleatus</name>
    <dbReference type="NCBI Taxonomy" id="661399"/>
    <lineage>
        <taxon>Bacteria</taxon>
        <taxon>Bacillati</taxon>
        <taxon>Actinomycetota</taxon>
        <taxon>Actinomycetes</taxon>
        <taxon>Kitasatosporales</taxon>
        <taxon>Streptomycetaceae</taxon>
        <taxon>Streptomyces</taxon>
    </lineage>
</organism>
<reference evidence="1 2" key="1">
    <citation type="submission" date="2015-10" db="EMBL/GenBank/DDBJ databases">
        <title>Draft genome sequence of Streptomyces caeruleatus NRRL B-24802, type strain for the species Streptomyces caeruleatus.</title>
        <authorList>
            <person name="Ruckert C."/>
            <person name="Winkler A."/>
            <person name="Kalinowski J."/>
            <person name="Kampfer P."/>
            <person name="Glaeser S."/>
        </authorList>
    </citation>
    <scope>NUCLEOTIDE SEQUENCE [LARGE SCALE GENOMIC DNA]</scope>
    <source>
        <strain evidence="1 2">NRRL B-24802</strain>
    </source>
</reference>
<dbReference type="OrthoDB" id="4232782at2"/>
<evidence type="ECO:0000313" key="2">
    <source>
        <dbReference type="Proteomes" id="UP000053429"/>
    </source>
</evidence>
<protein>
    <recommendedName>
        <fullName evidence="3">HK97 gp10 family phage protein</fullName>
    </recommendedName>
</protein>
<dbReference type="STRING" id="661399.AQJ67_41305"/>
<evidence type="ECO:0000313" key="1">
    <source>
        <dbReference type="EMBL" id="KUN92034.1"/>
    </source>
</evidence>
<dbReference type="Proteomes" id="UP000053429">
    <property type="component" value="Unassembled WGS sequence"/>
</dbReference>
<name>A0A101TGP8_9ACTN</name>
<dbReference type="Pfam" id="PF04883">
    <property type="entry name" value="HK97-gp10_like"/>
    <property type="match status" value="1"/>
</dbReference>
<proteinExistence type="predicted"/>
<dbReference type="InterPro" id="IPR010064">
    <property type="entry name" value="HK97-gp10_tail"/>
</dbReference>
<accession>A0A101TGP8</accession>
<dbReference type="RefSeq" id="WP_062724773.1">
    <property type="nucleotide sequence ID" value="NZ_KQ948946.1"/>
</dbReference>
<dbReference type="NCBIfam" id="TIGR01725">
    <property type="entry name" value="phge_HK97_gp10"/>
    <property type="match status" value="1"/>
</dbReference>
<dbReference type="AlphaFoldDB" id="A0A101TGP8"/>
<dbReference type="EMBL" id="LMWY01000062">
    <property type="protein sequence ID" value="KUN92034.1"/>
    <property type="molecule type" value="Genomic_DNA"/>
</dbReference>
<gene>
    <name evidence="1" type="ORF">AQJ67_41305</name>
</gene>
<keyword evidence="2" id="KW-1185">Reference proteome</keyword>
<evidence type="ECO:0008006" key="3">
    <source>
        <dbReference type="Google" id="ProtNLM"/>
    </source>
</evidence>